<proteinExistence type="predicted"/>
<gene>
    <name evidence="1" type="ORF">JV46_15250</name>
</gene>
<keyword evidence="2" id="KW-1185">Reference proteome</keyword>
<sequence>MNDLERSIVDEMIGKKLMISGMAIEVISDAGDLWETRNITTSETVFFNKSVLQNAIKLGKAEEISESDNN</sequence>
<dbReference type="AlphaFoldDB" id="A0A0B0HFD0"/>
<dbReference type="Proteomes" id="UP000030856">
    <property type="component" value="Unassembled WGS sequence"/>
</dbReference>
<accession>A0A0B0HFD0</accession>
<name>A0A0B0HFD0_SOVGS</name>
<organism evidence="1 2">
    <name type="scientific">Solemya velum gill symbiont</name>
    <dbReference type="NCBI Taxonomy" id="2340"/>
    <lineage>
        <taxon>Bacteria</taxon>
        <taxon>Pseudomonadati</taxon>
        <taxon>Pseudomonadota</taxon>
        <taxon>Gammaproteobacteria</taxon>
        <taxon>sulfur-oxidizing symbionts</taxon>
    </lineage>
</organism>
<evidence type="ECO:0000313" key="1">
    <source>
        <dbReference type="EMBL" id="KHF26181.1"/>
    </source>
</evidence>
<comment type="caution">
    <text evidence="1">The sequence shown here is derived from an EMBL/GenBank/DDBJ whole genome shotgun (WGS) entry which is preliminary data.</text>
</comment>
<evidence type="ECO:0000313" key="2">
    <source>
        <dbReference type="Proteomes" id="UP000030856"/>
    </source>
</evidence>
<protein>
    <submittedName>
        <fullName evidence="1">Uncharacterized protein</fullName>
    </submittedName>
</protein>
<reference evidence="1 2" key="1">
    <citation type="journal article" date="2014" name="BMC Genomics">
        <title>The genome of the intracellular bacterium of the coastal bivalve, Solemya velum: a blueprint for thriving in and out of symbiosis.</title>
        <authorList>
            <person name="Dmytrenko O."/>
            <person name="Russell S.L."/>
            <person name="Loo W.T."/>
            <person name="Fontanez K.M."/>
            <person name="Liao L."/>
            <person name="Roeselers G."/>
            <person name="Sharma R."/>
            <person name="Stewart F.J."/>
            <person name="Newton I.L."/>
            <person name="Woyke T."/>
            <person name="Wu D."/>
            <person name="Lang J.M."/>
            <person name="Eisen J.A."/>
            <person name="Cavanaugh C.M."/>
        </authorList>
    </citation>
    <scope>NUCLEOTIDE SEQUENCE [LARGE SCALE GENOMIC DNA]</scope>
    <source>
        <strain evidence="1 2">WH</strain>
    </source>
</reference>
<dbReference type="STRING" id="2340.JV46_15250"/>
<dbReference type="EMBL" id="JRAA01000001">
    <property type="protein sequence ID" value="KHF26181.1"/>
    <property type="molecule type" value="Genomic_DNA"/>
</dbReference>